<dbReference type="SUPFAM" id="SSF51197">
    <property type="entry name" value="Clavaminate synthase-like"/>
    <property type="match status" value="1"/>
</dbReference>
<name>A0AAI9WY44_9ASCO</name>
<sequence length="456" mass="51954">MTDTDGDDKTPVTEINEYQGYTLAPGTQIVTVDGSTISGEDFFDKFISNRQPVKVVGERLVLLDRLKLANIVSTLKWDDDEDELQVERSCDGGFGSSQERVYMTFNELVERLQRGEDDYYLTTQYEQLERHEKPFGSDTDSDTDSDSDSPSALSMNVSNIHDDFEEMINGEVKEAEAAARVEDLYQAPLTNLTDTTTLPLHPRLIPTLIPQQINLWMGRTRPTEFTVDTTRPLTHLGRQVPMHGSSSGLHHDHADNLYIQVQGHKKFTLYSPADATKLYTFGKIHKVFENGVIDYERNEAAPKWNSIRDDGAIVADVSRWKGEEVDNEEDQEIISSSSTNVVEPPSFSKVPPALLHLESMDTETKEHVKVFAEKYFPGILQLNKMEVWLEEGQMLYLPAGWFHEVSSFNGGREDVHIAVNYWFVPPNAKTFSNPYKDEYWREDWKLIEEAISLLKT</sequence>
<evidence type="ECO:0000313" key="4">
    <source>
        <dbReference type="Proteomes" id="UP001202479"/>
    </source>
</evidence>
<dbReference type="GeneID" id="73379925"/>
<dbReference type="AlphaFoldDB" id="A0AAI9WY44"/>
<accession>A0AAI9WY44</accession>
<feature type="region of interest" description="Disordered" evidence="1">
    <location>
        <begin position="130"/>
        <end position="155"/>
    </location>
</feature>
<evidence type="ECO:0000259" key="2">
    <source>
        <dbReference type="PROSITE" id="PS51184"/>
    </source>
</evidence>
<feature type="domain" description="JmjC" evidence="2">
    <location>
        <begin position="187"/>
        <end position="438"/>
    </location>
</feature>
<reference evidence="3" key="1">
    <citation type="journal article" date="2022" name="DNA Res.">
        <title>Genome analysis of five recently described species of the CUG-Ser clade uncovers Candida theae as a new hybrid lineage with pathogenic potential in the Candida parapsilosis species complex.</title>
        <authorList>
            <person name="Mixao V."/>
            <person name="Del Olmo V."/>
            <person name="Hegedusova E."/>
            <person name="Saus E."/>
            <person name="Pryszcz L."/>
            <person name="Cillingova A."/>
            <person name="Nosek J."/>
            <person name="Gabaldon T."/>
        </authorList>
    </citation>
    <scope>NUCLEOTIDE SEQUENCE</scope>
    <source>
        <strain evidence="3">CBS 10844</strain>
    </source>
</reference>
<dbReference type="PANTHER" id="PTHR12461:SF100">
    <property type="entry name" value="JMJC DOMAIN-CONTAINING PROTEIN 4"/>
    <property type="match status" value="1"/>
</dbReference>
<dbReference type="PANTHER" id="PTHR12461">
    <property type="entry name" value="HYPOXIA-INDUCIBLE FACTOR 1 ALPHA INHIBITOR-RELATED"/>
    <property type="match status" value="1"/>
</dbReference>
<dbReference type="Proteomes" id="UP001202479">
    <property type="component" value="Unassembled WGS sequence"/>
</dbReference>
<dbReference type="PROSITE" id="PS51184">
    <property type="entry name" value="JMJC"/>
    <property type="match status" value="1"/>
</dbReference>
<dbReference type="EMBL" id="JAHUZD010000073">
    <property type="protein sequence ID" value="KAI3404892.2"/>
    <property type="molecule type" value="Genomic_DNA"/>
</dbReference>
<dbReference type="InterPro" id="IPR041667">
    <property type="entry name" value="Cupin_8"/>
</dbReference>
<protein>
    <recommendedName>
        <fullName evidence="2">JmjC domain-containing protein</fullName>
    </recommendedName>
</protein>
<keyword evidence="4" id="KW-1185">Reference proteome</keyword>
<organism evidence="3 4">
    <name type="scientific">Candida oxycetoniae</name>
    <dbReference type="NCBI Taxonomy" id="497107"/>
    <lineage>
        <taxon>Eukaryota</taxon>
        <taxon>Fungi</taxon>
        <taxon>Dikarya</taxon>
        <taxon>Ascomycota</taxon>
        <taxon>Saccharomycotina</taxon>
        <taxon>Pichiomycetes</taxon>
        <taxon>Debaryomycetaceae</taxon>
        <taxon>Candida/Lodderomyces clade</taxon>
        <taxon>Candida</taxon>
    </lineage>
</organism>
<comment type="caution">
    <text evidence="3">The sequence shown here is derived from an EMBL/GenBank/DDBJ whole genome shotgun (WGS) entry which is preliminary data.</text>
</comment>
<dbReference type="InterPro" id="IPR003347">
    <property type="entry name" value="JmjC_dom"/>
</dbReference>
<gene>
    <name evidence="3" type="ORF">KGF56_002308</name>
</gene>
<evidence type="ECO:0000313" key="3">
    <source>
        <dbReference type="EMBL" id="KAI3404892.2"/>
    </source>
</evidence>
<dbReference type="RefSeq" id="XP_049180637.1">
    <property type="nucleotide sequence ID" value="XM_049323523.1"/>
</dbReference>
<dbReference type="Pfam" id="PF13621">
    <property type="entry name" value="Cupin_8"/>
    <property type="match status" value="1"/>
</dbReference>
<dbReference type="Gene3D" id="2.60.120.650">
    <property type="entry name" value="Cupin"/>
    <property type="match status" value="1"/>
</dbReference>
<proteinExistence type="predicted"/>
<evidence type="ECO:0000256" key="1">
    <source>
        <dbReference type="SAM" id="MobiDB-lite"/>
    </source>
</evidence>